<evidence type="ECO:0000313" key="3">
    <source>
        <dbReference type="Proteomes" id="UP001055105"/>
    </source>
</evidence>
<dbReference type="AlphaFoldDB" id="A0AA37KN86"/>
<dbReference type="Proteomes" id="UP001055105">
    <property type="component" value="Unassembled WGS sequence"/>
</dbReference>
<dbReference type="Gene3D" id="3.40.30.10">
    <property type="entry name" value="Glutaredoxin"/>
    <property type="match status" value="1"/>
</dbReference>
<evidence type="ECO:0000313" key="2">
    <source>
        <dbReference type="EMBL" id="GKI19095.1"/>
    </source>
</evidence>
<proteinExistence type="predicted"/>
<dbReference type="SUPFAM" id="SSF52833">
    <property type="entry name" value="Thioredoxin-like"/>
    <property type="match status" value="1"/>
</dbReference>
<dbReference type="Pfam" id="PF17127">
    <property type="entry name" value="DUF5106"/>
    <property type="match status" value="1"/>
</dbReference>
<name>A0AA37KN86_9BACT</name>
<comment type="caution">
    <text evidence="2">The sequence shown here is derived from an EMBL/GenBank/DDBJ whole genome shotgun (WGS) entry which is preliminary data.</text>
</comment>
<sequence>MYRIVLILLAALCAVSCGGRRSSQQQTSAAPQMRVFLPAIAPSSLSDDAKRDYLRWHYWDRFDFADTLFIREVDTVQMVEAYVRWIALISDRPTDGAPMDSLMRRASASRPMLDYFTMLAEQVIHDPNSPLRNDEFYIPVLRAVLASPYYDEYERISPSYDLNMAMQNRIGERANDFRYTLASGATGTLYGVKAEYVLLFINNPGCPMCKQLREQIGGSPMLSEMIERGRLKVVALYPDEDLAEWREYRGHIPPSWINGYDAGCVVREKSLYDLHAIPALYLLDRDKRVLVKDSTDVPYIEEVIDRRG</sequence>
<dbReference type="RefSeq" id="WP_244076539.1">
    <property type="nucleotide sequence ID" value="NZ_AP025581.1"/>
</dbReference>
<gene>
    <name evidence="2" type="ORF">CE91St16_20030</name>
</gene>
<feature type="domain" description="DUF5106" evidence="1">
    <location>
        <begin position="23"/>
        <end position="168"/>
    </location>
</feature>
<dbReference type="InterPro" id="IPR036249">
    <property type="entry name" value="Thioredoxin-like_sf"/>
</dbReference>
<accession>A0AA37KN86</accession>
<protein>
    <recommendedName>
        <fullName evidence="1">DUF5106 domain-containing protein</fullName>
    </recommendedName>
</protein>
<dbReference type="EMBL" id="BQOL01000001">
    <property type="protein sequence ID" value="GKI19095.1"/>
    <property type="molecule type" value="Genomic_DNA"/>
</dbReference>
<reference evidence="2" key="1">
    <citation type="submission" date="2022-01" db="EMBL/GenBank/DDBJ databases">
        <title>Novel bile acid biosynthetic pathways are enriched in the microbiome of centenarians.</title>
        <authorList>
            <person name="Sato Y."/>
            <person name="Atarashi K."/>
            <person name="Plichta R.D."/>
            <person name="Arai Y."/>
            <person name="Sasajima S."/>
            <person name="Kearney M.S."/>
            <person name="Suda W."/>
            <person name="Takeshita K."/>
            <person name="Sasaki T."/>
            <person name="Okamoto S."/>
            <person name="Skelly N.A."/>
            <person name="Okamura Y."/>
            <person name="Vlamakis H."/>
            <person name="Li Y."/>
            <person name="Tanoue T."/>
            <person name="Takei H."/>
            <person name="Nittono H."/>
            <person name="Narushima S."/>
            <person name="Irie J."/>
            <person name="Itoh H."/>
            <person name="Moriya K."/>
            <person name="Sugiura Y."/>
            <person name="Suematsu M."/>
            <person name="Moritoki N."/>
            <person name="Shibata S."/>
            <person name="Littman R.D."/>
            <person name="Fischbach A.M."/>
            <person name="Uwamino Y."/>
            <person name="Inoue T."/>
            <person name="Honda A."/>
            <person name="Hattori M."/>
            <person name="Murai T."/>
            <person name="Xavier J.R."/>
            <person name="Hirose N."/>
            <person name="Honda K."/>
        </authorList>
    </citation>
    <scope>NUCLEOTIDE SEQUENCE</scope>
    <source>
        <strain evidence="2">CE91-St16</strain>
    </source>
</reference>
<organism evidence="2 3">
    <name type="scientific">Alistipes finegoldii</name>
    <dbReference type="NCBI Taxonomy" id="214856"/>
    <lineage>
        <taxon>Bacteria</taxon>
        <taxon>Pseudomonadati</taxon>
        <taxon>Bacteroidota</taxon>
        <taxon>Bacteroidia</taxon>
        <taxon>Bacteroidales</taxon>
        <taxon>Rikenellaceae</taxon>
        <taxon>Alistipes</taxon>
    </lineage>
</organism>
<dbReference type="InterPro" id="IPR033395">
    <property type="entry name" value="DUF5106"/>
</dbReference>
<evidence type="ECO:0000259" key="1">
    <source>
        <dbReference type="Pfam" id="PF17127"/>
    </source>
</evidence>